<dbReference type="RefSeq" id="WP_107968522.1">
    <property type="nucleotide sequence ID" value="NZ_NWBU01000010.1"/>
</dbReference>
<dbReference type="AlphaFoldDB" id="A0A2T5FWL4"/>
<dbReference type="Pfam" id="PF12974">
    <property type="entry name" value="Phosphonate-bd"/>
    <property type="match status" value="1"/>
</dbReference>
<dbReference type="Gene3D" id="3.40.190.10">
    <property type="entry name" value="Periplasmic binding protein-like II"/>
    <property type="match status" value="2"/>
</dbReference>
<reference evidence="1 2" key="1">
    <citation type="submission" date="2017-09" db="EMBL/GenBank/DDBJ databases">
        <title>Sphingomonas panjinensis sp.nov., isolated from oil-contaminated soil.</title>
        <authorList>
            <person name="Wang L."/>
            <person name="Chen L."/>
        </authorList>
    </citation>
    <scope>NUCLEOTIDE SEQUENCE [LARGE SCALE GENOMIC DNA]</scope>
    <source>
        <strain evidence="1 2">FW-11</strain>
    </source>
</reference>
<accession>A0A2T5FWL4</accession>
<organism evidence="1 2">
    <name type="scientific">Sphingomonas oleivorans</name>
    <dbReference type="NCBI Taxonomy" id="1735121"/>
    <lineage>
        <taxon>Bacteria</taxon>
        <taxon>Pseudomonadati</taxon>
        <taxon>Pseudomonadota</taxon>
        <taxon>Alphaproteobacteria</taxon>
        <taxon>Sphingomonadales</taxon>
        <taxon>Sphingomonadaceae</taxon>
        <taxon>Sphingomonas</taxon>
    </lineage>
</organism>
<proteinExistence type="predicted"/>
<comment type="caution">
    <text evidence="1">The sequence shown here is derived from an EMBL/GenBank/DDBJ whole genome shotgun (WGS) entry which is preliminary data.</text>
</comment>
<gene>
    <name evidence="1" type="ORF">CLG96_13720</name>
</gene>
<dbReference type="PANTHER" id="PTHR30024">
    <property type="entry name" value="ALIPHATIC SULFONATES-BINDING PROTEIN-RELATED"/>
    <property type="match status" value="1"/>
</dbReference>
<sequence length="322" mass="33773">MDVSPLPFDRRAFLAGCAAFGLNACGPRRIGGPTELVLGDQASLSRAKAEAAGVLERVPYRYEWANFVGAAPLFEALAAGAVDTAPAGDVPVIQAIAGKAPLKIIAATRSDADDIAILLPPGSAIRKVADLVGREVIISSARGSISHYLLLGALREAGVAPSRVRIGFMLPNDAAAAFASGRIEAWATFGIYQATAESRGARILRDGRGINSGIGVLAAGDAALADRDKRRALADYLVRQKAANDWARANPEAYARIYAERTGVPIEIIRLVVRRQNPPLIAPDAAISAALQKVADNFYADGVLPERVEIAAYIDASLLPSG</sequence>
<evidence type="ECO:0000313" key="1">
    <source>
        <dbReference type="EMBL" id="PTQ10174.1"/>
    </source>
</evidence>
<dbReference type="OrthoDB" id="9802896at2"/>
<protein>
    <submittedName>
        <fullName evidence="1">Nitrate ABC transporter substrate-binding protein</fullName>
    </submittedName>
</protein>
<dbReference type="Proteomes" id="UP000244162">
    <property type="component" value="Unassembled WGS sequence"/>
</dbReference>
<dbReference type="EMBL" id="NWBU01000010">
    <property type="protein sequence ID" value="PTQ10174.1"/>
    <property type="molecule type" value="Genomic_DNA"/>
</dbReference>
<dbReference type="SUPFAM" id="SSF53850">
    <property type="entry name" value="Periplasmic binding protein-like II"/>
    <property type="match status" value="1"/>
</dbReference>
<name>A0A2T5FWL4_9SPHN</name>
<keyword evidence="2" id="KW-1185">Reference proteome</keyword>
<evidence type="ECO:0000313" key="2">
    <source>
        <dbReference type="Proteomes" id="UP000244162"/>
    </source>
</evidence>
<dbReference type="CDD" id="cd13558">
    <property type="entry name" value="PBP2_SsuA_like_2"/>
    <property type="match status" value="1"/>
</dbReference>
<dbReference type="PANTHER" id="PTHR30024:SF48">
    <property type="entry name" value="ABC TRANSPORTER SUBSTRATE-BINDING PROTEIN"/>
    <property type="match status" value="1"/>
</dbReference>